<gene>
    <name evidence="4 5" type="primary">napD</name>
    <name evidence="5" type="ORF">BJA5080_05196</name>
</gene>
<evidence type="ECO:0000313" key="6">
    <source>
        <dbReference type="Proteomes" id="UP000024900"/>
    </source>
</evidence>
<dbReference type="Pfam" id="PF03927">
    <property type="entry name" value="NapD"/>
    <property type="match status" value="1"/>
</dbReference>
<comment type="subcellular location">
    <subcellularLocation>
        <location evidence="1 4">Cytoplasm</location>
    </subcellularLocation>
</comment>
<dbReference type="Proteomes" id="UP000024900">
    <property type="component" value="Unassembled WGS sequence"/>
</dbReference>
<proteinExistence type="inferred from homology"/>
<dbReference type="Gene3D" id="3.30.70.920">
    <property type="match status" value="1"/>
</dbReference>
<accession>A0A837C265</accession>
<name>A0A837C265_9BRAD</name>
<evidence type="ECO:0000256" key="2">
    <source>
        <dbReference type="ARBA" id="ARBA00022490"/>
    </source>
</evidence>
<comment type="caution">
    <text evidence="5">The sequence shown here is derived from an EMBL/GenBank/DDBJ whole genome shotgun (WGS) entry which is preliminary data.</text>
</comment>
<comment type="function">
    <text evidence="4">Chaperone for NapA, the catalytic subunit of the periplasmic nitrate reductase. It binds directly and specifically to the twin-arginine signal peptide of NapA, preventing premature interaction with the Tat translocase and premature export.</text>
</comment>
<evidence type="ECO:0000256" key="3">
    <source>
        <dbReference type="ARBA" id="ARBA00023186"/>
    </source>
</evidence>
<sequence length="123" mass="13204">MIPKDPQERKTGIMAQPSLDHKVTLNRRALITGRVLSADRIVPPPGAEIASIIVQARPERLAEVEAEIIALAGCEIHGRDPRGKLIVVTEAPDAGSLGTMLNTIQSLQHVYSAALVFHAIETA</sequence>
<dbReference type="InterPro" id="IPR005623">
    <property type="entry name" value="Chaperone_NapD_NO3_reduct"/>
</dbReference>
<dbReference type="GO" id="GO:0051224">
    <property type="term" value="P:negative regulation of protein transport"/>
    <property type="evidence" value="ECO:0007669"/>
    <property type="project" value="UniProtKB-UniRule"/>
</dbReference>
<dbReference type="GO" id="GO:0005737">
    <property type="term" value="C:cytoplasm"/>
    <property type="evidence" value="ECO:0007669"/>
    <property type="project" value="UniProtKB-SubCell"/>
</dbReference>
<evidence type="ECO:0000256" key="4">
    <source>
        <dbReference type="HAMAP-Rule" id="MF_02200"/>
    </source>
</evidence>
<evidence type="ECO:0000313" key="5">
    <source>
        <dbReference type="EMBL" id="KGJ63400.1"/>
    </source>
</evidence>
<comment type="subunit">
    <text evidence="4">Interacts with the cytoplasmic NapA precursor.</text>
</comment>
<keyword evidence="3 4" id="KW-0143">Chaperone</keyword>
<protein>
    <recommendedName>
        <fullName evidence="4">Chaperone NapD</fullName>
    </recommendedName>
    <alternativeName>
        <fullName evidence="4">NapA signal peptide-binding chaperone NapD</fullName>
    </alternativeName>
</protein>
<dbReference type="HAMAP" id="MF_02200">
    <property type="entry name" value="NapD"/>
    <property type="match status" value="1"/>
</dbReference>
<keyword evidence="2 4" id="KW-0963">Cytoplasm</keyword>
<comment type="similarity">
    <text evidence="4">Belongs to the NapD family.</text>
</comment>
<dbReference type="FunFam" id="3.30.70.920:FF:000004">
    <property type="entry name" value="Chaperone NapD"/>
    <property type="match status" value="1"/>
</dbReference>
<dbReference type="EMBL" id="ADOU02000008">
    <property type="protein sequence ID" value="KGJ63400.1"/>
    <property type="molecule type" value="Genomic_DNA"/>
</dbReference>
<reference evidence="5 6" key="1">
    <citation type="journal article" date="2014" name="BMC Genomics">
        <title>Comparative genomics of Bradyrhizobium japonicum CPAC 15 and Bradyrhizobium diazoefficiens CPAC 7: elite model strains for understanding symbiotic performance with soybean.</title>
        <authorList>
            <person name="Siqueira A.F."/>
            <person name="Ormeno-Orrillo E."/>
            <person name="Souza R.C."/>
            <person name="Rodrigues E.P."/>
            <person name="Almeida L.G."/>
            <person name="Barcellos F.G."/>
            <person name="Batista J.S."/>
            <person name="Nakatami A.S."/>
            <person name="Martinez-Romero E."/>
            <person name="Vasconcelos A.T."/>
            <person name="Hungria M."/>
        </authorList>
    </citation>
    <scope>NUCLEOTIDE SEQUENCE [LARGE SCALE GENOMIC DNA]</scope>
    <source>
        <strain evidence="5 6">SEMIA 5080</strain>
    </source>
</reference>
<dbReference type="PANTHER" id="PTHR38603:SF1">
    <property type="entry name" value="CHAPERONE NAPD"/>
    <property type="match status" value="1"/>
</dbReference>
<evidence type="ECO:0000256" key="1">
    <source>
        <dbReference type="ARBA" id="ARBA00004496"/>
    </source>
</evidence>
<organism evidence="5 6">
    <name type="scientific">Bradyrhizobium diazoefficiens SEMIA 5080</name>
    <dbReference type="NCBI Taxonomy" id="754504"/>
    <lineage>
        <taxon>Bacteria</taxon>
        <taxon>Pseudomonadati</taxon>
        <taxon>Pseudomonadota</taxon>
        <taxon>Alphaproteobacteria</taxon>
        <taxon>Hyphomicrobiales</taxon>
        <taxon>Nitrobacteraceae</taxon>
        <taxon>Bradyrhizobium</taxon>
    </lineage>
</organism>
<dbReference type="AlphaFoldDB" id="A0A837C265"/>
<dbReference type="GO" id="GO:0005048">
    <property type="term" value="F:signal sequence binding"/>
    <property type="evidence" value="ECO:0007669"/>
    <property type="project" value="UniProtKB-UniRule"/>
</dbReference>
<dbReference type="PANTHER" id="PTHR38603">
    <property type="entry name" value="CHAPERONE NAPD"/>
    <property type="match status" value="1"/>
</dbReference>